<comment type="caution">
    <text evidence="1">The sequence shown here is derived from an EMBL/GenBank/DDBJ whole genome shotgun (WGS) entry which is preliminary data.</text>
</comment>
<dbReference type="AlphaFoldDB" id="A0A8J2VG70"/>
<dbReference type="Proteomes" id="UP000625210">
    <property type="component" value="Unassembled WGS sequence"/>
</dbReference>
<sequence length="67" mass="7529">MKPLDKWLAGALLVASVPSLIPIAKEALKPMARNAQTIWWTFREELEDLVAEAQFQRIKDGADHELG</sequence>
<organism evidence="1 2">
    <name type="scientific">Marinithermofilum abyssi</name>
    <dbReference type="NCBI Taxonomy" id="1571185"/>
    <lineage>
        <taxon>Bacteria</taxon>
        <taxon>Bacillati</taxon>
        <taxon>Bacillota</taxon>
        <taxon>Bacilli</taxon>
        <taxon>Bacillales</taxon>
        <taxon>Thermoactinomycetaceae</taxon>
        <taxon>Marinithermofilum</taxon>
    </lineage>
</organism>
<gene>
    <name evidence="1" type="ORF">GCM10011571_04230</name>
</gene>
<dbReference type="RefSeq" id="WP_188646258.1">
    <property type="nucleotide sequence ID" value="NZ_BMHQ01000001.1"/>
</dbReference>
<dbReference type="EMBL" id="BMHQ01000001">
    <property type="protein sequence ID" value="GGE06281.1"/>
    <property type="molecule type" value="Genomic_DNA"/>
</dbReference>
<keyword evidence="2" id="KW-1185">Reference proteome</keyword>
<reference evidence="1" key="1">
    <citation type="journal article" date="2014" name="Int. J. Syst. Evol. Microbiol.">
        <title>Complete genome sequence of Corynebacterium casei LMG S-19264T (=DSM 44701T), isolated from a smear-ripened cheese.</title>
        <authorList>
            <consortium name="US DOE Joint Genome Institute (JGI-PGF)"/>
            <person name="Walter F."/>
            <person name="Albersmeier A."/>
            <person name="Kalinowski J."/>
            <person name="Ruckert C."/>
        </authorList>
    </citation>
    <scope>NUCLEOTIDE SEQUENCE</scope>
    <source>
        <strain evidence="1">CGMCC 1.15179</strain>
    </source>
</reference>
<evidence type="ECO:0000313" key="2">
    <source>
        <dbReference type="Proteomes" id="UP000625210"/>
    </source>
</evidence>
<accession>A0A8J2VG70</accession>
<reference evidence="1" key="2">
    <citation type="submission" date="2020-09" db="EMBL/GenBank/DDBJ databases">
        <authorList>
            <person name="Sun Q."/>
            <person name="Zhou Y."/>
        </authorList>
    </citation>
    <scope>NUCLEOTIDE SEQUENCE</scope>
    <source>
        <strain evidence="1">CGMCC 1.15179</strain>
    </source>
</reference>
<evidence type="ECO:0000313" key="1">
    <source>
        <dbReference type="EMBL" id="GGE06281.1"/>
    </source>
</evidence>
<name>A0A8J2VG70_9BACL</name>
<proteinExistence type="predicted"/>
<protein>
    <submittedName>
        <fullName evidence="1">Uncharacterized protein</fullName>
    </submittedName>
</protein>